<dbReference type="GO" id="GO:0008097">
    <property type="term" value="F:5S rRNA binding"/>
    <property type="evidence" value="ECO:0007669"/>
    <property type="project" value="InterPro"/>
</dbReference>
<evidence type="ECO:0000256" key="2">
    <source>
        <dbReference type="ARBA" id="ARBA00022884"/>
    </source>
</evidence>
<dbReference type="SUPFAM" id="SSF50715">
    <property type="entry name" value="Ribosomal protein L25-like"/>
    <property type="match status" value="1"/>
</dbReference>
<dbReference type="Pfam" id="PF14693">
    <property type="entry name" value="Ribosomal_TL5_C"/>
    <property type="match status" value="1"/>
</dbReference>
<comment type="caution">
    <text evidence="9">The sequence shown here is derived from an EMBL/GenBank/DDBJ whole genome shotgun (WGS) entry which is preliminary data.</text>
</comment>
<dbReference type="NCBIfam" id="TIGR00731">
    <property type="entry name" value="bL25_bact_ctc"/>
    <property type="match status" value="1"/>
</dbReference>
<dbReference type="CDD" id="cd00495">
    <property type="entry name" value="Ribosomal_L25_TL5_CTC"/>
    <property type="match status" value="1"/>
</dbReference>
<feature type="compositionally biased region" description="Low complexity" evidence="6">
    <location>
        <begin position="226"/>
        <end position="240"/>
    </location>
</feature>
<protein>
    <recommendedName>
        <fullName evidence="5">Large ribosomal subunit protein bL25</fullName>
    </recommendedName>
    <alternativeName>
        <fullName evidence="5">General stress protein CTC</fullName>
    </alternativeName>
</protein>
<gene>
    <name evidence="5" type="primary">rplY</name>
    <name evidence="5" type="synonym">ctc</name>
    <name evidence="9" type="ORF">UU78_C0075G0006</name>
</gene>
<reference evidence="9 10" key="1">
    <citation type="journal article" date="2015" name="Nature">
        <title>rRNA introns, odd ribosomes, and small enigmatic genomes across a large radiation of phyla.</title>
        <authorList>
            <person name="Brown C.T."/>
            <person name="Hug L.A."/>
            <person name="Thomas B.C."/>
            <person name="Sharon I."/>
            <person name="Castelle C.J."/>
            <person name="Singh A."/>
            <person name="Wilkins M.J."/>
            <person name="Williams K.H."/>
            <person name="Banfield J.F."/>
        </authorList>
    </citation>
    <scope>NUCLEOTIDE SEQUENCE [LARGE SCALE GENOMIC DNA]</scope>
</reference>
<feature type="region of interest" description="Disordered" evidence="6">
    <location>
        <begin position="208"/>
        <end position="240"/>
    </location>
</feature>
<proteinExistence type="inferred from homology"/>
<name>A0A0G0X5V5_9BACT</name>
<feature type="domain" description="Large ribosomal subunit protein bL25 beta" evidence="8">
    <location>
        <begin position="106"/>
        <end position="190"/>
    </location>
</feature>
<dbReference type="Pfam" id="PF01386">
    <property type="entry name" value="Ribosomal_L25p"/>
    <property type="match status" value="1"/>
</dbReference>
<keyword evidence="4 5" id="KW-0687">Ribonucleoprotein</keyword>
<keyword evidence="2 5" id="KW-0694">RNA-binding</keyword>
<dbReference type="GO" id="GO:0006412">
    <property type="term" value="P:translation"/>
    <property type="evidence" value="ECO:0007669"/>
    <property type="project" value="UniProtKB-UniRule"/>
</dbReference>
<evidence type="ECO:0000313" key="9">
    <source>
        <dbReference type="EMBL" id="KKS19747.1"/>
    </source>
</evidence>
<dbReference type="InterPro" id="IPR020930">
    <property type="entry name" value="Ribosomal_uL5_bac-type"/>
</dbReference>
<dbReference type="Gene3D" id="2.170.120.20">
    <property type="entry name" value="Ribosomal protein L25, beta domain"/>
    <property type="match status" value="1"/>
</dbReference>
<comment type="subunit">
    <text evidence="5">Part of the 50S ribosomal subunit; part of the 5S rRNA/L5/L18/L25 subcomplex. Contacts the 5S rRNA. Binds to the 5S rRNA independently of L5 and L18.</text>
</comment>
<dbReference type="PATRIC" id="fig|1618487.3.peg.880"/>
<sequence>MLTLSAKIRKIQGKKIKTLREKGVLPVVLYGPKIKNESLEVALKDFEKILSEAGESTLISLEVEGKKPASPADGEKNLVLIHEVKFDPMTGQPTHADFYQPILTEEIQVKIPLIIEGEAPAVKNLGGTLVKNISEIEVKALPQHLPKEIKINVNGLETFEDKVLIKDLQLPEGVKILRSPEEIIARVAQPEKVEEELKKPIEEKVEEVEKIEKEKKDKGEEEVKEPTAPAEAKPAPQQKK</sequence>
<dbReference type="PANTHER" id="PTHR33284">
    <property type="entry name" value="RIBOSOMAL PROTEIN L25/GLN-TRNA SYNTHETASE, ANTI-CODON-BINDING DOMAIN-CONTAINING PROTEIN"/>
    <property type="match status" value="1"/>
</dbReference>
<dbReference type="EMBL" id="LCBY01000075">
    <property type="protein sequence ID" value="KKS19747.1"/>
    <property type="molecule type" value="Genomic_DNA"/>
</dbReference>
<keyword evidence="3 5" id="KW-0689">Ribosomal protein</keyword>
<dbReference type="InterPro" id="IPR029751">
    <property type="entry name" value="Ribosomal_L25_dom"/>
</dbReference>
<accession>A0A0G0X5V5</accession>
<organism evidence="9 10">
    <name type="scientific">Candidatus Roizmanbacteria bacterium GW2011_GWC2_41_7</name>
    <dbReference type="NCBI Taxonomy" id="1618487"/>
    <lineage>
        <taxon>Bacteria</taxon>
        <taxon>Candidatus Roizmaniibacteriota</taxon>
    </lineage>
</organism>
<dbReference type="PANTHER" id="PTHR33284:SF1">
    <property type="entry name" value="RIBOSOMAL PROTEIN L25_GLN-TRNA SYNTHETASE, ANTI-CODON-BINDING DOMAIN-CONTAINING PROTEIN"/>
    <property type="match status" value="1"/>
</dbReference>
<evidence type="ECO:0000259" key="8">
    <source>
        <dbReference type="Pfam" id="PF14693"/>
    </source>
</evidence>
<evidence type="ECO:0000256" key="1">
    <source>
        <dbReference type="ARBA" id="ARBA00022730"/>
    </source>
</evidence>
<evidence type="ECO:0000256" key="6">
    <source>
        <dbReference type="SAM" id="MobiDB-lite"/>
    </source>
</evidence>
<keyword evidence="1 5" id="KW-0699">rRNA-binding</keyword>
<evidence type="ECO:0000256" key="4">
    <source>
        <dbReference type="ARBA" id="ARBA00023274"/>
    </source>
</evidence>
<comment type="similarity">
    <text evidence="5">Belongs to the bacterial ribosomal protein bL25 family. CTC subfamily.</text>
</comment>
<dbReference type="AlphaFoldDB" id="A0A0G0X5V5"/>
<dbReference type="InterPro" id="IPR001021">
    <property type="entry name" value="Ribosomal_bL25_long"/>
</dbReference>
<dbReference type="Gene3D" id="2.40.240.10">
    <property type="entry name" value="Ribosomal Protein L25, Chain P"/>
    <property type="match status" value="1"/>
</dbReference>
<feature type="domain" description="Large ribosomal subunit protein bL25 L25" evidence="7">
    <location>
        <begin position="4"/>
        <end position="98"/>
    </location>
</feature>
<evidence type="ECO:0000313" key="10">
    <source>
        <dbReference type="Proteomes" id="UP000034371"/>
    </source>
</evidence>
<evidence type="ECO:0000259" key="7">
    <source>
        <dbReference type="Pfam" id="PF01386"/>
    </source>
</evidence>
<dbReference type="GO" id="GO:0022625">
    <property type="term" value="C:cytosolic large ribosomal subunit"/>
    <property type="evidence" value="ECO:0007669"/>
    <property type="project" value="TreeGrafter"/>
</dbReference>
<dbReference type="InterPro" id="IPR037121">
    <property type="entry name" value="Ribosomal_bL25_C"/>
</dbReference>
<dbReference type="HAMAP" id="MF_01334">
    <property type="entry name" value="Ribosomal_bL25_CTC"/>
    <property type="match status" value="1"/>
</dbReference>
<dbReference type="InterPro" id="IPR011035">
    <property type="entry name" value="Ribosomal_bL25/Gln-tRNA_synth"/>
</dbReference>
<dbReference type="Proteomes" id="UP000034371">
    <property type="component" value="Unassembled WGS sequence"/>
</dbReference>
<feature type="compositionally biased region" description="Basic and acidic residues" evidence="6">
    <location>
        <begin position="208"/>
        <end position="225"/>
    </location>
</feature>
<dbReference type="GO" id="GO:0003735">
    <property type="term" value="F:structural constituent of ribosome"/>
    <property type="evidence" value="ECO:0007669"/>
    <property type="project" value="InterPro"/>
</dbReference>
<dbReference type="InterPro" id="IPR020056">
    <property type="entry name" value="Rbsml_bL25/Gln-tRNA_synth_N"/>
</dbReference>
<evidence type="ECO:0000256" key="5">
    <source>
        <dbReference type="HAMAP-Rule" id="MF_01334"/>
    </source>
</evidence>
<dbReference type="InterPro" id="IPR020057">
    <property type="entry name" value="Ribosomal_bL25_b-dom"/>
</dbReference>
<comment type="function">
    <text evidence="5">This is one of the proteins that binds to the 5S RNA in the ribosome where it forms part of the central protuberance.</text>
</comment>
<evidence type="ECO:0000256" key="3">
    <source>
        <dbReference type="ARBA" id="ARBA00022980"/>
    </source>
</evidence>